<gene>
    <name evidence="6" type="ORF">ATC70_001398</name>
</gene>
<feature type="compositionally biased region" description="Low complexity" evidence="4">
    <location>
        <begin position="367"/>
        <end position="391"/>
    </location>
</feature>
<feature type="region of interest" description="Disordered" evidence="4">
    <location>
        <begin position="327"/>
        <end position="392"/>
    </location>
</feature>
<dbReference type="AlphaFoldDB" id="A0AAN7I1R1"/>
<keyword evidence="1" id="KW-0677">Repeat</keyword>
<feature type="compositionally biased region" description="Low complexity" evidence="4">
    <location>
        <begin position="340"/>
        <end position="350"/>
    </location>
</feature>
<feature type="compositionally biased region" description="Low complexity" evidence="4">
    <location>
        <begin position="647"/>
        <end position="661"/>
    </location>
</feature>
<evidence type="ECO:0000256" key="3">
    <source>
        <dbReference type="PROSITE-ProRule" id="PRU00176"/>
    </source>
</evidence>
<dbReference type="Pfam" id="PF00076">
    <property type="entry name" value="RRM_1"/>
    <property type="match status" value="2"/>
</dbReference>
<dbReference type="Gene3D" id="1.10.1900.10">
    <property type="entry name" value="c-terminal domain of poly(a) binding protein"/>
    <property type="match status" value="1"/>
</dbReference>
<dbReference type="PANTHER" id="PTHR24012">
    <property type="entry name" value="RNA BINDING PROTEIN"/>
    <property type="match status" value="1"/>
</dbReference>
<dbReference type="InterPro" id="IPR000504">
    <property type="entry name" value="RRM_dom"/>
</dbReference>
<dbReference type="Proteomes" id="UP001304243">
    <property type="component" value="Unassembled WGS sequence"/>
</dbReference>
<dbReference type="FunFam" id="3.30.70.330:FF:000383">
    <property type="entry name" value="Sex lethal, isoform D"/>
    <property type="match status" value="1"/>
</dbReference>
<dbReference type="GO" id="GO:0009967">
    <property type="term" value="P:positive regulation of signal transduction"/>
    <property type="evidence" value="ECO:0007669"/>
    <property type="project" value="UniProtKB-ARBA"/>
</dbReference>
<dbReference type="GO" id="GO:0005737">
    <property type="term" value="C:cytoplasm"/>
    <property type="evidence" value="ECO:0007669"/>
    <property type="project" value="UniProtKB-ARBA"/>
</dbReference>
<proteinExistence type="predicted"/>
<dbReference type="SUPFAM" id="SSF54928">
    <property type="entry name" value="RNA-binding domain, RBD"/>
    <property type="match status" value="2"/>
</dbReference>
<feature type="compositionally biased region" description="Basic residues" evidence="4">
    <location>
        <begin position="18"/>
        <end position="27"/>
    </location>
</feature>
<accession>A0AAN7I1R1</accession>
<dbReference type="InterPro" id="IPR012677">
    <property type="entry name" value="Nucleotide-bd_a/b_plait_sf"/>
</dbReference>
<evidence type="ECO:0000256" key="4">
    <source>
        <dbReference type="SAM" id="MobiDB-lite"/>
    </source>
</evidence>
<dbReference type="SMART" id="SM00360">
    <property type="entry name" value="RRM"/>
    <property type="match status" value="3"/>
</dbReference>
<feature type="region of interest" description="Disordered" evidence="4">
    <location>
        <begin position="215"/>
        <end position="250"/>
    </location>
</feature>
<reference evidence="6 7" key="1">
    <citation type="submission" date="2022-11" db="EMBL/GenBank/DDBJ databases">
        <title>Mucor velutinosus strain NIH1002 WGS.</title>
        <authorList>
            <person name="Subramanian P."/>
            <person name="Mullikin J.C."/>
            <person name="Segre J.A."/>
            <person name="Zelazny A.M."/>
        </authorList>
    </citation>
    <scope>NUCLEOTIDE SEQUENCE [LARGE SCALE GENOMIC DNA]</scope>
    <source>
        <strain evidence="6 7">NIH1002</strain>
    </source>
</reference>
<dbReference type="InterPro" id="IPR035979">
    <property type="entry name" value="RBD_domain_sf"/>
</dbReference>
<dbReference type="PROSITE" id="PS50102">
    <property type="entry name" value="RRM"/>
    <property type="match status" value="3"/>
</dbReference>
<protein>
    <recommendedName>
        <fullName evidence="5">RRM domain-containing protein</fullName>
    </recommendedName>
</protein>
<dbReference type="Gene3D" id="3.30.70.330">
    <property type="match status" value="3"/>
</dbReference>
<feature type="region of interest" description="Disordered" evidence="4">
    <location>
        <begin position="432"/>
        <end position="494"/>
    </location>
</feature>
<evidence type="ECO:0000256" key="2">
    <source>
        <dbReference type="ARBA" id="ARBA00022884"/>
    </source>
</evidence>
<evidence type="ECO:0000313" key="6">
    <source>
        <dbReference type="EMBL" id="KAK4518048.1"/>
    </source>
</evidence>
<keyword evidence="2 3" id="KW-0694">RNA-binding</keyword>
<feature type="compositionally biased region" description="Low complexity" evidence="4">
    <location>
        <begin position="28"/>
        <end position="40"/>
    </location>
</feature>
<evidence type="ECO:0000256" key="1">
    <source>
        <dbReference type="ARBA" id="ARBA00022737"/>
    </source>
</evidence>
<feature type="compositionally biased region" description="Polar residues" evidence="4">
    <location>
        <begin position="236"/>
        <end position="246"/>
    </location>
</feature>
<feature type="domain" description="RRM" evidence="5">
    <location>
        <begin position="137"/>
        <end position="208"/>
    </location>
</feature>
<dbReference type="RefSeq" id="XP_064684714.1">
    <property type="nucleotide sequence ID" value="XM_064820794.1"/>
</dbReference>
<dbReference type="GO" id="GO:0003729">
    <property type="term" value="F:mRNA binding"/>
    <property type="evidence" value="ECO:0007669"/>
    <property type="project" value="UniProtKB-ARBA"/>
</dbReference>
<feature type="domain" description="RRM" evidence="5">
    <location>
        <begin position="55"/>
        <end position="127"/>
    </location>
</feature>
<name>A0AAN7I1R1_9FUNG</name>
<dbReference type="CDD" id="cd00590">
    <property type="entry name" value="RRM_SF"/>
    <property type="match status" value="2"/>
</dbReference>
<dbReference type="GeneID" id="89945100"/>
<sequence>MYRSMAVYTPVIRLPPKRKPSLIRKHGNSSSSTSNSGHGSPNELSLEPSDCLVSDTLYLSKLPANIRESDIRTLLQHCMPIEIFIDREKDIGQLRFSQAKYADRAYSLYNGFTFTNNTKLELQMYQDKRLDPEAKAALLEINGLPEHFDDNKLYDVFRPFGPLNLCKCVMKDGAFRGTAFVQFFEAYSSNEAVAQMNDHSLDGHRLSVVPFMLSKTHASQQQHQQQHRQHQEESLNSHSTHNNPEDPNSVDIMNLYIKNLEPHITNHDLNQTFRKFGRIISARVMTNPATGQSKGYGFVSFGKSEEAAAALKEMNGVMLGNRPLTVAYHEPRKGRPNTVNYNNHNNNSNSNHHHYPHPQHQQHDYQQHSYYNSTNNNNNSSMERSNNLSSSTPINGLGIDNVDELGMNMNLKDLSIGQKPATLHAATINLPSSRSQQHHPPARLSPPFSSSPISGASTGRSLASLASGLSIQQPPPMQQQHPVAHIGHNGRPTLRRRGSLESVMTESSANLQRIKLEDAVRQCGDYGKAAADIVDMLLTLKRKERSLCLFNPDFLHEKVQLALEALATCNETDSEEEEDDDEDQDGLEMEYAMRSHKKPVSPPPTTTSSAQSYYTPVQRNVIPSPPIPSARRESKAIPIVAPPPKPTSMTNTSSSSASTSTVIKEEVESMLISFEGKPIHEKKQLLGDKLFPLVKVKL</sequence>
<feature type="domain" description="RRM" evidence="5">
    <location>
        <begin position="253"/>
        <end position="331"/>
    </location>
</feature>
<organism evidence="6 7">
    <name type="scientific">Mucor velutinosus</name>
    <dbReference type="NCBI Taxonomy" id="708070"/>
    <lineage>
        <taxon>Eukaryota</taxon>
        <taxon>Fungi</taxon>
        <taxon>Fungi incertae sedis</taxon>
        <taxon>Mucoromycota</taxon>
        <taxon>Mucoromycotina</taxon>
        <taxon>Mucoromycetes</taxon>
        <taxon>Mucorales</taxon>
        <taxon>Mucorineae</taxon>
        <taxon>Mucoraceae</taxon>
        <taxon>Mucor</taxon>
    </lineage>
</organism>
<feature type="compositionally biased region" description="Low complexity" evidence="4">
    <location>
        <begin position="454"/>
        <end position="482"/>
    </location>
</feature>
<comment type="caution">
    <text evidence="6">The sequence shown here is derived from an EMBL/GenBank/DDBJ whole genome shotgun (WGS) entry which is preliminary data.</text>
</comment>
<keyword evidence="7" id="KW-1185">Reference proteome</keyword>
<dbReference type="GO" id="GO:0010629">
    <property type="term" value="P:negative regulation of gene expression"/>
    <property type="evidence" value="ECO:0007669"/>
    <property type="project" value="UniProtKB-ARBA"/>
</dbReference>
<feature type="region of interest" description="Disordered" evidence="4">
    <location>
        <begin position="18"/>
        <end position="45"/>
    </location>
</feature>
<evidence type="ECO:0000313" key="7">
    <source>
        <dbReference type="Proteomes" id="UP001304243"/>
    </source>
</evidence>
<feature type="region of interest" description="Disordered" evidence="4">
    <location>
        <begin position="639"/>
        <end position="661"/>
    </location>
</feature>
<dbReference type="EMBL" id="JASEJX010000013">
    <property type="protein sequence ID" value="KAK4518048.1"/>
    <property type="molecule type" value="Genomic_DNA"/>
</dbReference>
<evidence type="ECO:0000259" key="5">
    <source>
        <dbReference type="PROSITE" id="PS50102"/>
    </source>
</evidence>